<dbReference type="Proteomes" id="UP000011087">
    <property type="component" value="Unassembled WGS sequence"/>
</dbReference>
<dbReference type="AlphaFoldDB" id="L1JNJ0"/>
<reference evidence="2 4" key="1">
    <citation type="journal article" date="2012" name="Nature">
        <title>Algal genomes reveal evolutionary mosaicism and the fate of nucleomorphs.</title>
        <authorList>
            <consortium name="DOE Joint Genome Institute"/>
            <person name="Curtis B.A."/>
            <person name="Tanifuji G."/>
            <person name="Burki F."/>
            <person name="Gruber A."/>
            <person name="Irimia M."/>
            <person name="Maruyama S."/>
            <person name="Arias M.C."/>
            <person name="Ball S.G."/>
            <person name="Gile G.H."/>
            <person name="Hirakawa Y."/>
            <person name="Hopkins J.F."/>
            <person name="Kuo A."/>
            <person name="Rensing S.A."/>
            <person name="Schmutz J."/>
            <person name="Symeonidi A."/>
            <person name="Elias M."/>
            <person name="Eveleigh R.J."/>
            <person name="Herman E.K."/>
            <person name="Klute M.J."/>
            <person name="Nakayama T."/>
            <person name="Obornik M."/>
            <person name="Reyes-Prieto A."/>
            <person name="Armbrust E.V."/>
            <person name="Aves S.J."/>
            <person name="Beiko R.G."/>
            <person name="Coutinho P."/>
            <person name="Dacks J.B."/>
            <person name="Durnford D.G."/>
            <person name="Fast N.M."/>
            <person name="Green B.R."/>
            <person name="Grisdale C.J."/>
            <person name="Hempel F."/>
            <person name="Henrissat B."/>
            <person name="Hoppner M.P."/>
            <person name="Ishida K."/>
            <person name="Kim E."/>
            <person name="Koreny L."/>
            <person name="Kroth P.G."/>
            <person name="Liu Y."/>
            <person name="Malik S.B."/>
            <person name="Maier U.G."/>
            <person name="McRose D."/>
            <person name="Mock T."/>
            <person name="Neilson J.A."/>
            <person name="Onodera N.T."/>
            <person name="Poole A.M."/>
            <person name="Pritham E.J."/>
            <person name="Richards T.A."/>
            <person name="Rocap G."/>
            <person name="Roy S.W."/>
            <person name="Sarai C."/>
            <person name="Schaack S."/>
            <person name="Shirato S."/>
            <person name="Slamovits C.H."/>
            <person name="Spencer D.F."/>
            <person name="Suzuki S."/>
            <person name="Worden A.Z."/>
            <person name="Zauner S."/>
            <person name="Barry K."/>
            <person name="Bell C."/>
            <person name="Bharti A.K."/>
            <person name="Crow J.A."/>
            <person name="Grimwood J."/>
            <person name="Kramer R."/>
            <person name="Lindquist E."/>
            <person name="Lucas S."/>
            <person name="Salamov A."/>
            <person name="McFadden G.I."/>
            <person name="Lane C.E."/>
            <person name="Keeling P.J."/>
            <person name="Gray M.W."/>
            <person name="Grigoriev I.V."/>
            <person name="Archibald J.M."/>
        </authorList>
    </citation>
    <scope>NUCLEOTIDE SEQUENCE</scope>
    <source>
        <strain evidence="2 4">CCMP2712</strain>
    </source>
</reference>
<gene>
    <name evidence="2" type="ORF">GUITHDRAFT_135915</name>
</gene>
<name>L1JNJ0_GUITC</name>
<dbReference type="PaxDb" id="55529-EKX49755"/>
<reference evidence="3" key="3">
    <citation type="submission" date="2016-03" db="UniProtKB">
        <authorList>
            <consortium name="EnsemblProtists"/>
        </authorList>
    </citation>
    <scope>IDENTIFICATION</scope>
</reference>
<feature type="compositionally biased region" description="Basic and acidic residues" evidence="1">
    <location>
        <begin position="1"/>
        <end position="33"/>
    </location>
</feature>
<reference evidence="4" key="2">
    <citation type="submission" date="2012-11" db="EMBL/GenBank/DDBJ databases">
        <authorList>
            <person name="Kuo A."/>
            <person name="Curtis B.A."/>
            <person name="Tanifuji G."/>
            <person name="Burki F."/>
            <person name="Gruber A."/>
            <person name="Irimia M."/>
            <person name="Maruyama S."/>
            <person name="Arias M.C."/>
            <person name="Ball S.G."/>
            <person name="Gile G.H."/>
            <person name="Hirakawa Y."/>
            <person name="Hopkins J.F."/>
            <person name="Rensing S.A."/>
            <person name="Schmutz J."/>
            <person name="Symeonidi A."/>
            <person name="Elias M."/>
            <person name="Eveleigh R.J."/>
            <person name="Herman E.K."/>
            <person name="Klute M.J."/>
            <person name="Nakayama T."/>
            <person name="Obornik M."/>
            <person name="Reyes-Prieto A."/>
            <person name="Armbrust E.V."/>
            <person name="Aves S.J."/>
            <person name="Beiko R.G."/>
            <person name="Coutinho P."/>
            <person name="Dacks J.B."/>
            <person name="Durnford D.G."/>
            <person name="Fast N.M."/>
            <person name="Green B.R."/>
            <person name="Grisdale C."/>
            <person name="Hempe F."/>
            <person name="Henrissat B."/>
            <person name="Hoppner M.P."/>
            <person name="Ishida K.-I."/>
            <person name="Kim E."/>
            <person name="Koreny L."/>
            <person name="Kroth P.G."/>
            <person name="Liu Y."/>
            <person name="Malik S.-B."/>
            <person name="Maier U.G."/>
            <person name="McRose D."/>
            <person name="Mock T."/>
            <person name="Neilson J.A."/>
            <person name="Onodera N.T."/>
            <person name="Poole A.M."/>
            <person name="Pritham E.J."/>
            <person name="Richards T.A."/>
            <person name="Rocap G."/>
            <person name="Roy S.W."/>
            <person name="Sarai C."/>
            <person name="Schaack S."/>
            <person name="Shirato S."/>
            <person name="Slamovits C.H."/>
            <person name="Spencer D.F."/>
            <person name="Suzuki S."/>
            <person name="Worden A.Z."/>
            <person name="Zauner S."/>
            <person name="Barry K."/>
            <person name="Bell C."/>
            <person name="Bharti A.K."/>
            <person name="Crow J.A."/>
            <person name="Grimwood J."/>
            <person name="Kramer R."/>
            <person name="Lindquist E."/>
            <person name="Lucas S."/>
            <person name="Salamov A."/>
            <person name="McFadden G.I."/>
            <person name="Lane C.E."/>
            <person name="Keeling P.J."/>
            <person name="Gray M.W."/>
            <person name="Grigoriev I.V."/>
            <person name="Archibald J.M."/>
        </authorList>
    </citation>
    <scope>NUCLEOTIDE SEQUENCE</scope>
    <source>
        <strain evidence="4">CCMP2712</strain>
    </source>
</reference>
<proteinExistence type="predicted"/>
<sequence length="297" mass="32619">MQGREPGEDGKRRGEGARKGGHVGARDGKRTEDMPVNEGLAAPLLHADEDEIAVEVNEGECMHCSNFCEALRAPTTHGAAAAPACCLCYDKSHQPSFHCDACKERNMYDIINSSLIERSLLESSHLSLQGSTGAALREEEEENERSQEISRTSHDVRGDWEEREGLVDGAWRGGAGKKFQISEPWGVWILADSVREECNVPPSDQEEDAGSNHLMTDEAQGNTAVAPVQETICKNSVHAETKRSCNVIWTINELCKLHDEGKLNDEEFAAAKQKILSGARTMDEVNDEHCSCECVVQ</sequence>
<evidence type="ECO:0000256" key="1">
    <source>
        <dbReference type="SAM" id="MobiDB-lite"/>
    </source>
</evidence>
<evidence type="ECO:0000313" key="3">
    <source>
        <dbReference type="EnsemblProtists" id="EKX49755"/>
    </source>
</evidence>
<dbReference type="HOGENOM" id="CLU_938280_0_0_1"/>
<accession>L1JNJ0</accession>
<dbReference type="RefSeq" id="XP_005836735.1">
    <property type="nucleotide sequence ID" value="XM_005836678.1"/>
</dbReference>
<keyword evidence="4" id="KW-1185">Reference proteome</keyword>
<feature type="region of interest" description="Disordered" evidence="1">
    <location>
        <begin position="1"/>
        <end position="35"/>
    </location>
</feature>
<dbReference type="EnsemblProtists" id="EKX49755">
    <property type="protein sequence ID" value="EKX49755"/>
    <property type="gene ID" value="GUITHDRAFT_135915"/>
</dbReference>
<dbReference type="GeneID" id="17306458"/>
<protein>
    <recommendedName>
        <fullName evidence="5">SHOCT domain-containing protein</fullName>
    </recommendedName>
</protein>
<organism evidence="2">
    <name type="scientific">Guillardia theta (strain CCMP2712)</name>
    <name type="common">Cryptophyte</name>
    <dbReference type="NCBI Taxonomy" id="905079"/>
    <lineage>
        <taxon>Eukaryota</taxon>
        <taxon>Cryptophyceae</taxon>
        <taxon>Pyrenomonadales</taxon>
        <taxon>Geminigeraceae</taxon>
        <taxon>Guillardia</taxon>
    </lineage>
</organism>
<feature type="region of interest" description="Disordered" evidence="1">
    <location>
        <begin position="131"/>
        <end position="157"/>
    </location>
</feature>
<dbReference type="EMBL" id="JH992981">
    <property type="protein sequence ID" value="EKX49755.1"/>
    <property type="molecule type" value="Genomic_DNA"/>
</dbReference>
<evidence type="ECO:0008006" key="5">
    <source>
        <dbReference type="Google" id="ProtNLM"/>
    </source>
</evidence>
<evidence type="ECO:0000313" key="2">
    <source>
        <dbReference type="EMBL" id="EKX49755.1"/>
    </source>
</evidence>
<dbReference type="KEGG" id="gtt:GUITHDRAFT_135915"/>
<feature type="compositionally biased region" description="Basic and acidic residues" evidence="1">
    <location>
        <begin position="144"/>
        <end position="157"/>
    </location>
</feature>
<evidence type="ECO:0000313" key="4">
    <source>
        <dbReference type="Proteomes" id="UP000011087"/>
    </source>
</evidence>